<evidence type="ECO:0000256" key="1">
    <source>
        <dbReference type="SAM" id="Phobius"/>
    </source>
</evidence>
<gene>
    <name evidence="2" type="ORF">L0665_06525</name>
</gene>
<accession>A0A9Q4PY99</accession>
<dbReference type="EMBL" id="JAKELO010000002">
    <property type="protein sequence ID" value="MDE4908263.1"/>
    <property type="molecule type" value="Genomic_DNA"/>
</dbReference>
<protein>
    <submittedName>
        <fullName evidence="2">Uncharacterized protein</fullName>
    </submittedName>
</protein>
<dbReference type="AlphaFoldDB" id="A0A9Q4PY99"/>
<sequence length="80" mass="8760">MAFVSWCAIFPIISILLLTLMPLMAPLPFPLPGAVIATVAILLMTYLLMPLMTRAFAGWLYPNLPTVIADEEITTPPDSQ</sequence>
<proteinExistence type="predicted"/>
<comment type="caution">
    <text evidence="2">The sequence shown here is derived from an EMBL/GenBank/DDBJ whole genome shotgun (WGS) entry which is preliminary data.</text>
</comment>
<name>A0A9Q4PY99_9EURY</name>
<feature type="transmembrane region" description="Helical" evidence="1">
    <location>
        <begin position="7"/>
        <end position="25"/>
    </location>
</feature>
<organism evidence="2 3">
    <name type="scientific">Methanogenium marinum</name>
    <dbReference type="NCBI Taxonomy" id="348610"/>
    <lineage>
        <taxon>Archaea</taxon>
        <taxon>Methanobacteriati</taxon>
        <taxon>Methanobacteriota</taxon>
        <taxon>Stenosarchaea group</taxon>
        <taxon>Methanomicrobia</taxon>
        <taxon>Methanomicrobiales</taxon>
        <taxon>Methanomicrobiaceae</taxon>
        <taxon>Methanogenium</taxon>
    </lineage>
</organism>
<reference evidence="2" key="1">
    <citation type="submission" date="2022-01" db="EMBL/GenBank/DDBJ databases">
        <title>Draft genome of Methanogenium marinum DSM 15558.</title>
        <authorList>
            <person name="Chen S.-C."/>
            <person name="You Y.-T."/>
        </authorList>
    </citation>
    <scope>NUCLEOTIDE SEQUENCE</scope>
    <source>
        <strain evidence="2">DSM 15558</strain>
    </source>
</reference>
<keyword evidence="1" id="KW-0812">Transmembrane</keyword>
<dbReference type="RefSeq" id="WP_274924896.1">
    <property type="nucleotide sequence ID" value="NZ_JAKELO010000002.1"/>
</dbReference>
<keyword evidence="1" id="KW-1133">Transmembrane helix</keyword>
<dbReference type="Proteomes" id="UP001143747">
    <property type="component" value="Unassembled WGS sequence"/>
</dbReference>
<feature type="transmembrane region" description="Helical" evidence="1">
    <location>
        <begin position="31"/>
        <end position="49"/>
    </location>
</feature>
<evidence type="ECO:0000313" key="3">
    <source>
        <dbReference type="Proteomes" id="UP001143747"/>
    </source>
</evidence>
<keyword evidence="3" id="KW-1185">Reference proteome</keyword>
<evidence type="ECO:0000313" key="2">
    <source>
        <dbReference type="EMBL" id="MDE4908263.1"/>
    </source>
</evidence>
<keyword evidence="1" id="KW-0472">Membrane</keyword>